<evidence type="ECO:0000313" key="3">
    <source>
        <dbReference type="Proteomes" id="UP000767392"/>
    </source>
</evidence>
<name>A0ABY2YTK4_9LACO</name>
<feature type="transmembrane region" description="Helical" evidence="1">
    <location>
        <begin position="67"/>
        <end position="87"/>
    </location>
</feature>
<gene>
    <name evidence="2" type="ORF">DY048_02980</name>
</gene>
<dbReference type="RefSeq" id="WP_105987681.1">
    <property type="nucleotide sequence ID" value="NZ_POST01000002.1"/>
</dbReference>
<dbReference type="Proteomes" id="UP000767392">
    <property type="component" value="Unassembled WGS sequence"/>
</dbReference>
<feature type="transmembrane region" description="Helical" evidence="1">
    <location>
        <begin position="122"/>
        <end position="140"/>
    </location>
</feature>
<proteinExistence type="predicted"/>
<keyword evidence="3" id="KW-1185">Reference proteome</keyword>
<feature type="transmembrane region" description="Helical" evidence="1">
    <location>
        <begin position="99"/>
        <end position="116"/>
    </location>
</feature>
<comment type="caution">
    <text evidence="2">The sequence shown here is derived from an EMBL/GenBank/DDBJ whole genome shotgun (WGS) entry which is preliminary data.</text>
</comment>
<keyword evidence="1" id="KW-0812">Transmembrane</keyword>
<evidence type="ECO:0000256" key="1">
    <source>
        <dbReference type="SAM" id="Phobius"/>
    </source>
</evidence>
<keyword evidence="1" id="KW-1133">Transmembrane helix</keyword>
<feature type="transmembrane region" description="Helical" evidence="1">
    <location>
        <begin position="28"/>
        <end position="55"/>
    </location>
</feature>
<sequence length="147" mass="17062">MESPARGRMALIPAIKASNFLKFQQKKVVLYSYMTVIINFVLSIFEIGFAMFFGLVSMMYSGSSGHYAHMLVFMLAVLAFLMIIQAILNFTKANKNFKFLVNVSLIIFIIYFYFIYKELPFEMFIIIEFISIINLLNTFIQNKNVNI</sequence>
<protein>
    <submittedName>
        <fullName evidence="2">Uncharacterized protein</fullName>
    </submittedName>
</protein>
<dbReference type="EMBL" id="QUAM01000002">
    <property type="protein sequence ID" value="TPR15242.1"/>
    <property type="molecule type" value="Genomic_DNA"/>
</dbReference>
<keyword evidence="1" id="KW-0472">Membrane</keyword>
<organism evidence="2 3">
    <name type="scientific">Apilactobacillus timberlakei</name>
    <dbReference type="NCBI Taxonomy" id="2008380"/>
    <lineage>
        <taxon>Bacteria</taxon>
        <taxon>Bacillati</taxon>
        <taxon>Bacillota</taxon>
        <taxon>Bacilli</taxon>
        <taxon>Lactobacillales</taxon>
        <taxon>Lactobacillaceae</taxon>
        <taxon>Apilactobacillus</taxon>
    </lineage>
</organism>
<accession>A0ABY2YTK4</accession>
<reference evidence="2 3" key="1">
    <citation type="submission" date="2018-08" db="EMBL/GenBank/DDBJ databases">
        <title>Comparative genomics of wild bee and flower associated Lactobacillus reveals potential adaptation to the bee host.</title>
        <authorList>
            <person name="Vuong H.Q."/>
            <person name="Mcfrederick Q.S."/>
        </authorList>
    </citation>
    <scope>NUCLEOTIDE SEQUENCE [LARGE SCALE GENOMIC DNA]</scope>
    <source>
        <strain evidence="2 3">HV_04</strain>
    </source>
</reference>
<evidence type="ECO:0000313" key="2">
    <source>
        <dbReference type="EMBL" id="TPR15242.1"/>
    </source>
</evidence>